<comment type="caution">
    <text evidence="1">The sequence shown here is derived from an EMBL/GenBank/DDBJ whole genome shotgun (WGS) entry which is preliminary data.</text>
</comment>
<accession>A0ABU7N474</accession>
<dbReference type="EMBL" id="JAZEIP010000006">
    <property type="protein sequence ID" value="MEE4039708.1"/>
    <property type="molecule type" value="Genomic_DNA"/>
</dbReference>
<proteinExistence type="predicted"/>
<evidence type="ECO:0000313" key="2">
    <source>
        <dbReference type="Proteomes" id="UP001343600"/>
    </source>
</evidence>
<protein>
    <submittedName>
        <fullName evidence="1">CdiA family toxin C-terminal domain-containing protein</fullName>
    </submittedName>
</protein>
<evidence type="ECO:0000313" key="1">
    <source>
        <dbReference type="EMBL" id="MEE4039708.1"/>
    </source>
</evidence>
<dbReference type="Proteomes" id="UP001343600">
    <property type="component" value="Unassembled WGS sequence"/>
</dbReference>
<reference evidence="1 2" key="1">
    <citation type="submission" date="2024-01" db="EMBL/GenBank/DDBJ databases">
        <title>Characterization of Pseudomonas viridiflava in Georgia, USA.</title>
        <authorList>
            <person name="Zhao M."/>
            <person name="Dutta B."/>
        </authorList>
    </citation>
    <scope>NUCLEOTIDE SEQUENCE [LARGE SCALE GENOMIC DNA]</scope>
    <source>
        <strain evidence="1 2">21GA0539</strain>
    </source>
</reference>
<sequence>MAAGANEVLVADINKLVKGNPNLLSMSSQLVGLLAASTQSEADGGSLKVGAWVAQNGIQYNFGDPLPPGLAAYGQAATTQMEYMQNQEASAEMMAEAGRALARGEGFEGVQPATEFVKAWGEFMAVELSGLGLSAILGKVGSWFAIGSKGSDNLGLADNLLPEADFVGRGSVRPDLKDHLVDPILSGKQISGGHDLEKFEQAMNVYSGTRISKAKIAPRIFKVEYQLPNSKRSALKIVYDPKVYPDMPSMANEAAYKALIQYQATGKMSQEVVVGNIKFQVPVNIRGEDMYVPTAFEVGVVK</sequence>
<dbReference type="RefSeq" id="WP_232917735.1">
    <property type="nucleotide sequence ID" value="NZ_JAEIJH010000045.1"/>
</dbReference>
<gene>
    <name evidence="1" type="ORF">V2I87_06310</name>
</gene>
<organism evidence="1 2">
    <name type="scientific">Pseudomonas viridiflava</name>
    <name type="common">Phytomonas viridiflava</name>
    <dbReference type="NCBI Taxonomy" id="33069"/>
    <lineage>
        <taxon>Bacteria</taxon>
        <taxon>Pseudomonadati</taxon>
        <taxon>Pseudomonadota</taxon>
        <taxon>Gammaproteobacteria</taxon>
        <taxon>Pseudomonadales</taxon>
        <taxon>Pseudomonadaceae</taxon>
        <taxon>Pseudomonas</taxon>
    </lineage>
</organism>
<name>A0ABU7N474_PSEVI</name>
<keyword evidence="2" id="KW-1185">Reference proteome</keyword>